<keyword evidence="2" id="KW-0732">Signal</keyword>
<feature type="region of interest" description="Disordered" evidence="1">
    <location>
        <begin position="260"/>
        <end position="443"/>
    </location>
</feature>
<reference evidence="3" key="1">
    <citation type="submission" date="2019-12" db="EMBL/GenBank/DDBJ databases">
        <title>Genome sequence of Babesia ovis.</title>
        <authorList>
            <person name="Yamagishi J."/>
            <person name="Sevinc F."/>
            <person name="Xuan X."/>
        </authorList>
    </citation>
    <scope>NUCLEOTIDE SEQUENCE</scope>
    <source>
        <strain evidence="3">Selcuk</strain>
    </source>
</reference>
<evidence type="ECO:0000313" key="4">
    <source>
        <dbReference type="Proteomes" id="UP001057455"/>
    </source>
</evidence>
<feature type="compositionally biased region" description="Low complexity" evidence="1">
    <location>
        <begin position="365"/>
        <end position="386"/>
    </location>
</feature>
<feature type="compositionally biased region" description="Basic and acidic residues" evidence="1">
    <location>
        <begin position="280"/>
        <end position="300"/>
    </location>
</feature>
<feature type="signal peptide" evidence="2">
    <location>
        <begin position="1"/>
        <end position="21"/>
    </location>
</feature>
<evidence type="ECO:0000256" key="2">
    <source>
        <dbReference type="SAM" id="SignalP"/>
    </source>
</evidence>
<dbReference type="Proteomes" id="UP001057455">
    <property type="component" value="Unassembled WGS sequence"/>
</dbReference>
<dbReference type="AlphaFoldDB" id="A0A9W5T987"/>
<accession>A0A9W5T987</accession>
<feature type="compositionally biased region" description="Acidic residues" evidence="1">
    <location>
        <begin position="264"/>
        <end position="279"/>
    </location>
</feature>
<name>A0A9W5T987_BABOV</name>
<feature type="compositionally biased region" description="Acidic residues" evidence="1">
    <location>
        <begin position="354"/>
        <end position="364"/>
    </location>
</feature>
<organism evidence="3 4">
    <name type="scientific">Babesia ovis</name>
    <dbReference type="NCBI Taxonomy" id="5869"/>
    <lineage>
        <taxon>Eukaryota</taxon>
        <taxon>Sar</taxon>
        <taxon>Alveolata</taxon>
        <taxon>Apicomplexa</taxon>
        <taxon>Aconoidasida</taxon>
        <taxon>Piroplasmida</taxon>
        <taxon>Babesiidae</taxon>
        <taxon>Babesia</taxon>
    </lineage>
</organism>
<dbReference type="EMBL" id="BLIY01000007">
    <property type="protein sequence ID" value="GFE53617.1"/>
    <property type="molecule type" value="Genomic_DNA"/>
</dbReference>
<evidence type="ECO:0000256" key="1">
    <source>
        <dbReference type="SAM" id="MobiDB-lite"/>
    </source>
</evidence>
<feature type="chain" id="PRO_5040722952" evidence="2">
    <location>
        <begin position="22"/>
        <end position="539"/>
    </location>
</feature>
<protein>
    <submittedName>
        <fullName evidence="3">Uncharacterized protein</fullName>
    </submittedName>
</protein>
<proteinExistence type="predicted"/>
<feature type="compositionally biased region" description="Basic residues" evidence="1">
    <location>
        <begin position="92"/>
        <end position="132"/>
    </location>
</feature>
<sequence>MGITVLLRVLCVATFARFSYAVVIDYRPLTGDGDITSMDQMTFLQDYDTTRENILDGLPDDIMSVTQPRMLRAGKKKPAKSNKATAKSPKVPTKKRKSAKVAKAKGKGAKKAKSPKVKKPKATTASSKKKAPKSSEPKKLLSAHPSYVRYKATIRDLKHFYQSEVHPDSKIPGDKTAYLYFKQPLSEAEIKKFLKINRLDVDKTYVAMDSKDLAKMDPADRHNSWVYDDESGKFFNIQHLSHDKDGASIDEILADGSMSTMMDENNENGEISGDEDNATADDKRKSTSESEIERKKKSTSEDSDIASTKTSESEESEIERRRRILSDDSDITSKSTSDSEESEIERKKKNRSDESEDASAEEEGTSSSTTKKSKSSSKTESVTTTKNINLETEGDSESSETGSSESQSAHEESKEVKGKKLGDKSKESYSYDLVDEEGNPADMSAHSEIVGDEIASDEEEGKPVLKGFRRLNDDGEVVSSISTSNNIDSEESVHAKRKLSPLWSRRRLQNEVIATKKDVKKLRYDVDNTCSKVDEVVRL</sequence>
<feature type="region of interest" description="Disordered" evidence="1">
    <location>
        <begin position="71"/>
        <end position="142"/>
    </location>
</feature>
<dbReference type="OrthoDB" id="366474at2759"/>
<gene>
    <name evidence="3" type="ORF">BaOVIS_010210</name>
</gene>
<keyword evidence="4" id="KW-1185">Reference proteome</keyword>
<feature type="compositionally biased region" description="Basic and acidic residues" evidence="1">
    <location>
        <begin position="408"/>
        <end position="429"/>
    </location>
</feature>
<comment type="caution">
    <text evidence="3">The sequence shown here is derived from an EMBL/GenBank/DDBJ whole genome shotgun (WGS) entry which is preliminary data.</text>
</comment>
<evidence type="ECO:0000313" key="3">
    <source>
        <dbReference type="EMBL" id="GFE53617.1"/>
    </source>
</evidence>